<dbReference type="Pfam" id="PF14659">
    <property type="entry name" value="Phage_int_SAM_3"/>
    <property type="match status" value="1"/>
</dbReference>
<dbReference type="PROSITE" id="PS51898">
    <property type="entry name" value="TYR_RECOMBINASE"/>
    <property type="match status" value="1"/>
</dbReference>
<comment type="function">
    <text evidence="1">Site-specific tyrosine recombinase, which acts by catalyzing the cutting and rejoining of the recombining DNA molecules.</text>
</comment>
<evidence type="ECO:0000259" key="7">
    <source>
        <dbReference type="PROSITE" id="PS51898"/>
    </source>
</evidence>
<dbReference type="Pfam" id="PF14657">
    <property type="entry name" value="Arm-DNA-bind_4"/>
    <property type="match status" value="1"/>
</dbReference>
<evidence type="ECO:0000256" key="1">
    <source>
        <dbReference type="ARBA" id="ARBA00003283"/>
    </source>
</evidence>
<dbReference type="GO" id="GO:0006310">
    <property type="term" value="P:DNA recombination"/>
    <property type="evidence" value="ECO:0007669"/>
    <property type="project" value="UniProtKB-KW"/>
</dbReference>
<dbReference type="PANTHER" id="PTHR30629:SF2">
    <property type="entry name" value="PROPHAGE INTEGRASE INTS-RELATED"/>
    <property type="match status" value="1"/>
</dbReference>
<keyword evidence="3" id="KW-0229">DNA integration</keyword>
<evidence type="ECO:0000259" key="8">
    <source>
        <dbReference type="PROSITE" id="PS51900"/>
    </source>
</evidence>
<evidence type="ECO:0000256" key="5">
    <source>
        <dbReference type="ARBA" id="ARBA00023172"/>
    </source>
</evidence>
<reference evidence="9" key="1">
    <citation type="submission" date="2016-04" db="EMBL/GenBank/DDBJ databases">
        <authorList>
            <person name="Evans L.H."/>
            <person name="Alamgir A."/>
            <person name="Owens N."/>
            <person name="Weber N.D."/>
            <person name="Virtaneva K."/>
            <person name="Barbian K."/>
            <person name="Babar A."/>
            <person name="Rosenke K."/>
        </authorList>
    </citation>
    <scope>NUCLEOTIDE SEQUENCE</scope>
    <source>
        <strain evidence="9">86</strain>
    </source>
</reference>
<accession>A0A212JI30</accession>
<keyword evidence="4 6" id="KW-0238">DNA-binding</keyword>
<comment type="similarity">
    <text evidence="2">Belongs to the 'phage' integrase family.</text>
</comment>
<evidence type="ECO:0000313" key="9">
    <source>
        <dbReference type="EMBL" id="SBV99071.1"/>
    </source>
</evidence>
<dbReference type="InterPro" id="IPR011010">
    <property type="entry name" value="DNA_brk_join_enz"/>
</dbReference>
<sequence length="409" mass="45569">MSVSERTVKNKRNSSGELTGRSGLVYDVNIKYRSSGQTKTHSKKGFATKKAALEYEAAMRAKLINPSYAPPTAAQSKRTIGEYMDDWIENHGKANLRPSTLAGYKSNIKNHIKPHIGDIALNQLTPARLDKLFADLSDEGLSQSSIRYVQRILSVALEHARKYHYIEGNPTRDIITRFGKQGKTPDPYTVDQMKTLMGSAIGTPLELTITLAGLYGLRISEILGLRWRNVNLKEGTFAVVEQLPYDLPRGTTCIKEMAPVKSSERVLPITATTLPLLEQQLASQQRQRAMLLDAGGSYFDNDLVISKPDGRPEGRVTISSKFALLLKQLGMPHIRFHDLRHTAATNMHELTGDFYTISQILGHSLKGVGIQLNIPTSMNAVTARYVDVRLERKNFVLDAYHSAIYNMLS</sequence>
<dbReference type="Gene3D" id="1.10.443.10">
    <property type="entry name" value="Intergrase catalytic core"/>
    <property type="match status" value="1"/>
</dbReference>
<dbReference type="SUPFAM" id="SSF56349">
    <property type="entry name" value="DNA breaking-rejoining enzymes"/>
    <property type="match status" value="1"/>
</dbReference>
<evidence type="ECO:0000256" key="2">
    <source>
        <dbReference type="ARBA" id="ARBA00008857"/>
    </source>
</evidence>
<dbReference type="InterPro" id="IPR028259">
    <property type="entry name" value="AP2-like_int_N"/>
</dbReference>
<dbReference type="InterPro" id="IPR013762">
    <property type="entry name" value="Integrase-like_cat_sf"/>
</dbReference>
<organism evidence="9">
    <name type="scientific">uncultured Eubacteriales bacterium</name>
    <dbReference type="NCBI Taxonomy" id="172733"/>
    <lineage>
        <taxon>Bacteria</taxon>
        <taxon>Bacillati</taxon>
        <taxon>Bacillota</taxon>
        <taxon>Clostridia</taxon>
        <taxon>Eubacteriales</taxon>
        <taxon>environmental samples</taxon>
    </lineage>
</organism>
<dbReference type="PANTHER" id="PTHR30629">
    <property type="entry name" value="PROPHAGE INTEGRASE"/>
    <property type="match status" value="1"/>
</dbReference>
<proteinExistence type="inferred from homology"/>
<dbReference type="InterPro" id="IPR010998">
    <property type="entry name" value="Integrase_recombinase_N"/>
</dbReference>
<dbReference type="InterPro" id="IPR004107">
    <property type="entry name" value="Integrase_SAM-like_N"/>
</dbReference>
<evidence type="ECO:0000256" key="4">
    <source>
        <dbReference type="ARBA" id="ARBA00023125"/>
    </source>
</evidence>
<dbReference type="InterPro" id="IPR044068">
    <property type="entry name" value="CB"/>
</dbReference>
<evidence type="ECO:0000256" key="6">
    <source>
        <dbReference type="PROSITE-ProRule" id="PRU01248"/>
    </source>
</evidence>
<dbReference type="CDD" id="cd01189">
    <property type="entry name" value="INT_ICEBs1_C_like"/>
    <property type="match status" value="1"/>
</dbReference>
<dbReference type="EMBL" id="FLUN01000001">
    <property type="protein sequence ID" value="SBV99071.1"/>
    <property type="molecule type" value="Genomic_DNA"/>
</dbReference>
<keyword evidence="5" id="KW-0233">DNA recombination</keyword>
<dbReference type="AlphaFoldDB" id="A0A212JI30"/>
<protein>
    <submittedName>
        <fullName evidence="9">Phage integrase</fullName>
    </submittedName>
</protein>
<evidence type="ECO:0000256" key="3">
    <source>
        <dbReference type="ARBA" id="ARBA00022908"/>
    </source>
</evidence>
<dbReference type="InterPro" id="IPR050808">
    <property type="entry name" value="Phage_Integrase"/>
</dbReference>
<dbReference type="InterPro" id="IPR002104">
    <property type="entry name" value="Integrase_catalytic"/>
</dbReference>
<name>A0A212JI30_9FIRM</name>
<dbReference type="GO" id="GO:0015074">
    <property type="term" value="P:DNA integration"/>
    <property type="evidence" value="ECO:0007669"/>
    <property type="project" value="UniProtKB-KW"/>
</dbReference>
<feature type="domain" description="Core-binding (CB)" evidence="8">
    <location>
        <begin position="78"/>
        <end position="161"/>
    </location>
</feature>
<gene>
    <name evidence="9" type="ORF">KL86CLO1_11130</name>
</gene>
<dbReference type="Gene3D" id="1.10.150.130">
    <property type="match status" value="1"/>
</dbReference>
<dbReference type="GO" id="GO:0003677">
    <property type="term" value="F:DNA binding"/>
    <property type="evidence" value="ECO:0007669"/>
    <property type="project" value="UniProtKB-UniRule"/>
</dbReference>
<dbReference type="PROSITE" id="PS51900">
    <property type="entry name" value="CB"/>
    <property type="match status" value="1"/>
</dbReference>
<feature type="domain" description="Tyr recombinase" evidence="7">
    <location>
        <begin position="183"/>
        <end position="398"/>
    </location>
</feature>
<dbReference type="Pfam" id="PF00589">
    <property type="entry name" value="Phage_integrase"/>
    <property type="match status" value="1"/>
</dbReference>